<accession>A0ABD3IRM5</accession>
<dbReference type="Pfam" id="PF03514">
    <property type="entry name" value="GRAS"/>
    <property type="match status" value="1"/>
</dbReference>
<gene>
    <name evidence="4" type="ORF">ACJRO7_008572</name>
</gene>
<dbReference type="PROSITE" id="PS50985">
    <property type="entry name" value="GRAS"/>
    <property type="match status" value="1"/>
</dbReference>
<feature type="short sequence motif" description="VHIID" evidence="3">
    <location>
        <begin position="239"/>
        <end position="243"/>
    </location>
</feature>
<evidence type="ECO:0000313" key="4">
    <source>
        <dbReference type="EMBL" id="KAL3717013.1"/>
    </source>
</evidence>
<organism evidence="4 5">
    <name type="scientific">Eucalyptus globulus</name>
    <name type="common">Tasmanian blue gum</name>
    <dbReference type="NCBI Taxonomy" id="34317"/>
    <lineage>
        <taxon>Eukaryota</taxon>
        <taxon>Viridiplantae</taxon>
        <taxon>Streptophyta</taxon>
        <taxon>Embryophyta</taxon>
        <taxon>Tracheophyta</taxon>
        <taxon>Spermatophyta</taxon>
        <taxon>Magnoliopsida</taxon>
        <taxon>eudicotyledons</taxon>
        <taxon>Gunneridae</taxon>
        <taxon>Pentapetalae</taxon>
        <taxon>rosids</taxon>
        <taxon>malvids</taxon>
        <taxon>Myrtales</taxon>
        <taxon>Myrtaceae</taxon>
        <taxon>Myrtoideae</taxon>
        <taxon>Eucalypteae</taxon>
        <taxon>Eucalyptus</taxon>
    </lineage>
</organism>
<sequence length="520" mass="58669">MMPSEFHRVPSWPIFEVMNDPVGHAMGPCPNPEFCVGEHEFCSPFTETEGSSLYLSPSYLPSGYSPNLVEIHNSKNSELDPIETFLMEIDGFELISSCNDKGRTPSPTPSLYSEISNDVSSVQASLVLPFEGMEVDNKLSLPHLLKAYGEAMENEQSDLLDVISGCIDESANPLGNVMDRLAFYMFDSKQGLNYIKQEAFKNFKPASYAIYQILPHGRFAHFAANSVILESLPKHIKAVHVIDFDMGEAFQWWALIESMAMMRRRVALRITSMKWDDEKGLIEFEEAKRRLQEQAKAVGVELVVEESRIDALASEMKRLSQRGGNNNDMGSQWMVFNVTKGLPHTGRRRSERLVSEFLRLAKEVIAHPAIGGIITSGRGETSCESRNCSGFGEFFEQNIRYNHAILESIESDFPSQQLVEARLAVESLFVSPFVSCLDWFQTWEEMRERLDVPLGSCYVDGWRISQASLMEAMRLISGKKSYSVAIGENENEMVLQWKDSHMPLVKFSAWGIPSMFKANV</sequence>
<dbReference type="AlphaFoldDB" id="A0ABD3IRM5"/>
<evidence type="ECO:0000256" key="2">
    <source>
        <dbReference type="ARBA" id="ARBA00023163"/>
    </source>
</evidence>
<comment type="similarity">
    <text evidence="3">Belongs to the GRAS family.</text>
</comment>
<reference evidence="4 5" key="1">
    <citation type="submission" date="2024-11" db="EMBL/GenBank/DDBJ databases">
        <title>Chromosome-level genome assembly of Eucalyptus globulus Labill. provides insights into its genome evolution.</title>
        <authorList>
            <person name="Li X."/>
        </authorList>
    </citation>
    <scope>NUCLEOTIDE SEQUENCE [LARGE SCALE GENOMIC DNA]</scope>
    <source>
        <strain evidence="4">CL2024</strain>
        <tissue evidence="4">Fresh tender leaves</tissue>
    </source>
</reference>
<name>A0ABD3IRM5_EUCGL</name>
<feature type="region of interest" description="SAW" evidence="3">
    <location>
        <begin position="429"/>
        <end position="511"/>
    </location>
</feature>
<evidence type="ECO:0000256" key="1">
    <source>
        <dbReference type="ARBA" id="ARBA00023015"/>
    </source>
</evidence>
<evidence type="ECO:0000256" key="3">
    <source>
        <dbReference type="PROSITE-ProRule" id="PRU01191"/>
    </source>
</evidence>
<protein>
    <submittedName>
        <fullName evidence="4">Uncharacterized protein</fullName>
    </submittedName>
</protein>
<dbReference type="InterPro" id="IPR005202">
    <property type="entry name" value="TF_GRAS"/>
</dbReference>
<comment type="caution">
    <text evidence="3">Lacks conserved residue(s) required for the propagation of feature annotation.</text>
</comment>
<dbReference type="PANTHER" id="PTHR31636">
    <property type="entry name" value="OSJNBA0084A10.13 PROTEIN-RELATED"/>
    <property type="match status" value="1"/>
</dbReference>
<keyword evidence="5" id="KW-1185">Reference proteome</keyword>
<proteinExistence type="inferred from homology"/>
<keyword evidence="1" id="KW-0805">Transcription regulation</keyword>
<evidence type="ECO:0000313" key="5">
    <source>
        <dbReference type="Proteomes" id="UP001634007"/>
    </source>
</evidence>
<feature type="region of interest" description="VHIID" evidence="3">
    <location>
        <begin position="207"/>
        <end position="272"/>
    </location>
</feature>
<dbReference type="Proteomes" id="UP001634007">
    <property type="component" value="Unassembled WGS sequence"/>
</dbReference>
<keyword evidence="2" id="KW-0804">Transcription</keyword>
<comment type="caution">
    <text evidence="4">The sequence shown here is derived from an EMBL/GenBank/DDBJ whole genome shotgun (WGS) entry which is preliminary data.</text>
</comment>
<dbReference type="EMBL" id="JBJKBG010000011">
    <property type="protein sequence ID" value="KAL3717013.1"/>
    <property type="molecule type" value="Genomic_DNA"/>
</dbReference>